<dbReference type="AlphaFoldDB" id="D6AIN5"/>
<dbReference type="EMBL" id="DS999644">
    <property type="protein sequence ID" value="EFE73012.2"/>
    <property type="molecule type" value="Genomic_DNA"/>
</dbReference>
<sequence>MTCCFQHSSRLNGRDWWGDGTFQHSPSLATKHSALVCSGNLLLHRERYVRVEALHAGDLATLPPGARHVALKGRGDSPMSDDPDQVAQVVLDAIGG</sequence>
<organism evidence="1 2">
    <name type="scientific">Streptomyces filamentosus NRRL 15998</name>
    <dbReference type="NCBI Taxonomy" id="457431"/>
    <lineage>
        <taxon>Bacteria</taxon>
        <taxon>Bacillati</taxon>
        <taxon>Actinomycetota</taxon>
        <taxon>Actinomycetes</taxon>
        <taxon>Kitasatosporales</taxon>
        <taxon>Streptomycetaceae</taxon>
        <taxon>Streptomyces</taxon>
    </lineage>
</organism>
<evidence type="ECO:0000313" key="1">
    <source>
        <dbReference type="EMBL" id="EFE73012.2"/>
    </source>
</evidence>
<protein>
    <submittedName>
        <fullName evidence="1">Predicted protein</fullName>
    </submittedName>
</protein>
<reference evidence="2" key="1">
    <citation type="submission" date="2008-10" db="EMBL/GenBank/DDBJ databases">
        <authorList>
            <person name="Molnar K."/>
        </authorList>
    </citation>
    <scope>NUCLEOTIDE SEQUENCE [LARGE SCALE GENOMIC DNA]</scope>
    <source>
        <strain evidence="2">NRRL 15998</strain>
    </source>
</reference>
<dbReference type="Proteomes" id="UP000003986">
    <property type="component" value="Unassembled WGS sequence"/>
</dbReference>
<name>D6AIN5_STRFL</name>
<gene>
    <name evidence="1" type="ORF">SSGG_00377</name>
</gene>
<evidence type="ECO:0000313" key="2">
    <source>
        <dbReference type="Proteomes" id="UP000003986"/>
    </source>
</evidence>
<reference evidence="2" key="2">
    <citation type="submission" date="2008-12" db="EMBL/GenBank/DDBJ databases">
        <title>Annotation of Streptomyces roseosporus strain NRRL 15998.</title>
        <authorList>
            <consortium name="The Broad Institute Genome Sequencing Platform"/>
            <consortium name="Broad Institute Microbial Sequencing Center"/>
            <person name="Fischbach M."/>
            <person name="Ward D."/>
            <person name="Young S."/>
            <person name="Kodira C.D."/>
            <person name="Zeng Q."/>
            <person name="Koehrsen M."/>
            <person name="Godfrey P."/>
            <person name="Alvarado L."/>
            <person name="Berlin A.M."/>
            <person name="Borenstein D."/>
            <person name="Chen Z."/>
            <person name="Engels R."/>
            <person name="Freedman E."/>
            <person name="Gellesch M."/>
            <person name="Goldberg J."/>
            <person name="Griggs A."/>
            <person name="Gujja S."/>
            <person name="Heiman D.I."/>
            <person name="Hepburn T.A."/>
            <person name="Howarth C."/>
            <person name="Jen D."/>
            <person name="Larson L."/>
            <person name="Lewis B."/>
            <person name="Mehta T."/>
            <person name="Park D."/>
            <person name="Pearson M."/>
            <person name="Roberts A."/>
            <person name="Saif S."/>
            <person name="Shea T.D."/>
            <person name="Shenoy N."/>
            <person name="Sisk P."/>
            <person name="Stolte C."/>
            <person name="Sykes S.N."/>
            <person name="Walk T."/>
            <person name="White J."/>
            <person name="Yandava C."/>
            <person name="Straight P."/>
            <person name="Clardy J."/>
            <person name="Hung D."/>
            <person name="Kolter R."/>
            <person name="Mekalanos J."/>
            <person name="Walker S."/>
            <person name="Walsh C.T."/>
            <person name="Wieland B.L.C."/>
            <person name="Ilzarbe M."/>
            <person name="Galagan J."/>
            <person name="Nusbaum C."/>
            <person name="Birren B."/>
        </authorList>
    </citation>
    <scope>NUCLEOTIDE SEQUENCE [LARGE SCALE GENOMIC DNA]</scope>
    <source>
        <strain evidence="2">NRRL 15998</strain>
    </source>
</reference>
<proteinExistence type="predicted"/>
<accession>D6AIN5</accession>